<evidence type="ECO:0000259" key="1">
    <source>
        <dbReference type="Pfam" id="PF13966"/>
    </source>
</evidence>
<reference evidence="2 3" key="1">
    <citation type="journal article" date="2018" name="PLoS Genet.">
        <title>Population sequencing reveals clonal diversity and ancestral inbreeding in the grapevine cultivar Chardonnay.</title>
        <authorList>
            <person name="Roach M.J."/>
            <person name="Johnson D.L."/>
            <person name="Bohlmann J."/>
            <person name="van Vuuren H.J."/>
            <person name="Jones S.J."/>
            <person name="Pretorius I.S."/>
            <person name="Schmidt S.A."/>
            <person name="Borneman A.R."/>
        </authorList>
    </citation>
    <scope>NUCLEOTIDE SEQUENCE [LARGE SCALE GENOMIC DNA]</scope>
    <source>
        <strain evidence="3">cv. Chardonnay</strain>
        <tissue evidence="2">Leaf</tissue>
    </source>
</reference>
<proteinExistence type="predicted"/>
<dbReference type="InterPro" id="IPR026960">
    <property type="entry name" value="RVT-Znf"/>
</dbReference>
<dbReference type="AlphaFoldDB" id="A0A438BR16"/>
<dbReference type="Proteomes" id="UP000288805">
    <property type="component" value="Unassembled WGS sequence"/>
</dbReference>
<organism evidence="2 3">
    <name type="scientific">Vitis vinifera</name>
    <name type="common">Grape</name>
    <dbReference type="NCBI Taxonomy" id="29760"/>
    <lineage>
        <taxon>Eukaryota</taxon>
        <taxon>Viridiplantae</taxon>
        <taxon>Streptophyta</taxon>
        <taxon>Embryophyta</taxon>
        <taxon>Tracheophyta</taxon>
        <taxon>Spermatophyta</taxon>
        <taxon>Magnoliopsida</taxon>
        <taxon>eudicotyledons</taxon>
        <taxon>Gunneridae</taxon>
        <taxon>Pentapetalae</taxon>
        <taxon>rosids</taxon>
        <taxon>Vitales</taxon>
        <taxon>Vitaceae</taxon>
        <taxon>Viteae</taxon>
        <taxon>Vitis</taxon>
    </lineage>
</organism>
<dbReference type="PANTHER" id="PTHR33116:SF78">
    <property type="entry name" value="OS12G0587133 PROTEIN"/>
    <property type="match status" value="1"/>
</dbReference>
<gene>
    <name evidence="2" type="primary">VvCHDh000004_791</name>
    <name evidence="2" type="ORF">CK203_102332</name>
</gene>
<comment type="caution">
    <text evidence="2">The sequence shown here is derived from an EMBL/GenBank/DDBJ whole genome shotgun (WGS) entry which is preliminary data.</text>
</comment>
<dbReference type="Pfam" id="PF13966">
    <property type="entry name" value="zf-RVT"/>
    <property type="match status" value="1"/>
</dbReference>
<dbReference type="EMBL" id="QGNW01002653">
    <property type="protein sequence ID" value="RVW13403.1"/>
    <property type="molecule type" value="Genomic_DNA"/>
</dbReference>
<dbReference type="PANTHER" id="PTHR33116">
    <property type="entry name" value="REVERSE TRANSCRIPTASE ZINC-BINDING DOMAIN-CONTAINING PROTEIN-RELATED-RELATED"/>
    <property type="match status" value="1"/>
</dbReference>
<sequence>MSEALRGGRSWFVVESKSFELQVEEVGGKLRGVERFKRRLAMWKRQYISKGGRITLIRSTLSNLPIYFMSIFQIPRAVRIRLEKIQRDFLWGGGALEQKPHLVRWSIVCDDKGKGGLGVKSLGLFNKALLGKWAWRFANEKTALWNQVIRRKYGEEKGGWRSCEIREAYGVDKWCGTSPLSEAFPCLFSIATSKEAWVNEVWTAEGIGGEVGLLLSIGRLMIGNWKKWEGYLGVWKERWAMQPVSSAWFPSKIIWMSYAQPKISFFAWEASWGRVLTLDRLQKRGWALANRFGEVSLSRLLDGVEAFYRDNGNRRWVLDWEEGEGNIDWSDIQMRWEEHSSREVVRPWSRLLVRFLDSGGSTAPLGEKGLLSKTYAEIAMLMSCSNWL</sequence>
<feature type="domain" description="Reverse transcriptase zinc-binding" evidence="1">
    <location>
        <begin position="248"/>
        <end position="290"/>
    </location>
</feature>
<evidence type="ECO:0000313" key="3">
    <source>
        <dbReference type="Proteomes" id="UP000288805"/>
    </source>
</evidence>
<accession>A0A438BR16</accession>
<name>A0A438BR16_VITVI</name>
<evidence type="ECO:0000313" key="2">
    <source>
        <dbReference type="EMBL" id="RVW13403.1"/>
    </source>
</evidence>
<protein>
    <submittedName>
        <fullName evidence="2">Putative ribonuclease H protein</fullName>
    </submittedName>
</protein>